<dbReference type="Proteomes" id="UP000002059">
    <property type="component" value="Partially assembled WGS sequence"/>
</dbReference>
<accession>A0A0A2V0D7</accession>
<proteinExistence type="predicted"/>
<dbReference type="VEuPathDB" id="FungiDB:PAAG_12014"/>
<keyword evidence="2" id="KW-1185">Reference proteome</keyword>
<dbReference type="EMBL" id="KN294005">
    <property type="protein sequence ID" value="KGQ01246.1"/>
    <property type="molecule type" value="Genomic_DNA"/>
</dbReference>
<dbReference type="RefSeq" id="XP_015702788.1">
    <property type="nucleotide sequence ID" value="XM_015847563.1"/>
</dbReference>
<reference evidence="1 2" key="1">
    <citation type="journal article" date="2011" name="PLoS Genet.">
        <title>Comparative genomic analysis of human fungal pathogens causing paracoccidioidomycosis.</title>
        <authorList>
            <person name="Desjardins C.A."/>
            <person name="Champion M.D."/>
            <person name="Holder J.W."/>
            <person name="Muszewska A."/>
            <person name="Goldberg J."/>
            <person name="Bailao A.M."/>
            <person name="Brigido M.M."/>
            <person name="Ferreira M.E."/>
            <person name="Garcia A.M."/>
            <person name="Grynberg M."/>
            <person name="Gujja S."/>
            <person name="Heiman D.I."/>
            <person name="Henn M.R."/>
            <person name="Kodira C.D."/>
            <person name="Leon-Narvaez H."/>
            <person name="Longo L.V."/>
            <person name="Ma L.J."/>
            <person name="Malavazi I."/>
            <person name="Matsuo A.L."/>
            <person name="Morais F.V."/>
            <person name="Pereira M."/>
            <person name="Rodriguez-Brito S."/>
            <person name="Sakthikumar S."/>
            <person name="Salem-Izacc S.M."/>
            <person name="Sykes S.M."/>
            <person name="Teixeira M.M."/>
            <person name="Vallejo M.C."/>
            <person name="Walter M.E."/>
            <person name="Yandava C."/>
            <person name="Young S."/>
            <person name="Zeng Q."/>
            <person name="Zucker J."/>
            <person name="Felipe M.S."/>
            <person name="Goldman G.H."/>
            <person name="Haas B.J."/>
            <person name="McEwen J.G."/>
            <person name="Nino-Vega G."/>
            <person name="Puccia R."/>
            <person name="San-Blas G."/>
            <person name="Soares C.M."/>
            <person name="Birren B.W."/>
            <person name="Cuomo C.A."/>
        </authorList>
    </citation>
    <scope>NUCLEOTIDE SEQUENCE [LARGE SCALE GENOMIC DNA]</scope>
    <source>
        <strain evidence="2">ATCC MYA-826 / Pb01</strain>
    </source>
</reference>
<organism evidence="1 2">
    <name type="scientific">Paracoccidioides lutzii (strain ATCC MYA-826 / Pb01)</name>
    <name type="common">Paracoccidioides brasiliensis</name>
    <dbReference type="NCBI Taxonomy" id="502779"/>
    <lineage>
        <taxon>Eukaryota</taxon>
        <taxon>Fungi</taxon>
        <taxon>Dikarya</taxon>
        <taxon>Ascomycota</taxon>
        <taxon>Pezizomycotina</taxon>
        <taxon>Eurotiomycetes</taxon>
        <taxon>Eurotiomycetidae</taxon>
        <taxon>Onygenales</taxon>
        <taxon>Ajellomycetaceae</taxon>
        <taxon>Paracoccidioides</taxon>
    </lineage>
</organism>
<dbReference type="AlphaFoldDB" id="A0A0A2V0D7"/>
<sequence>MDFPWWVGGSPVIVSVVSRGRSQEQQAGFVLSPKAQGQRTLKQACICGAWVAATMQPTPLTVISLPVSEKGKERSVMVEDGVMCGWKCIFAKPSQYGFRMVATIAGLSLEVKVSYKLPRGSMDVVS</sequence>
<dbReference type="GeneID" id="26970810"/>
<dbReference type="HOGENOM" id="CLU_1982232_0_0_1"/>
<name>A0A0A2V0D7_PARBA</name>
<protein>
    <submittedName>
        <fullName evidence="1">Uncharacterized protein</fullName>
    </submittedName>
</protein>
<evidence type="ECO:0000313" key="1">
    <source>
        <dbReference type="EMBL" id="KGQ01246.1"/>
    </source>
</evidence>
<gene>
    <name evidence="1" type="ORF">PAAG_12014</name>
</gene>
<dbReference type="KEGG" id="pbl:PAAG_12014"/>
<evidence type="ECO:0000313" key="2">
    <source>
        <dbReference type="Proteomes" id="UP000002059"/>
    </source>
</evidence>